<protein>
    <recommendedName>
        <fullName evidence="4">Peptidase M41-like protein</fullName>
    </recommendedName>
</protein>
<dbReference type="GO" id="GO:0005524">
    <property type="term" value="F:ATP binding"/>
    <property type="evidence" value="ECO:0007669"/>
    <property type="project" value="InterPro"/>
</dbReference>
<dbReference type="Gene3D" id="1.20.58.760">
    <property type="entry name" value="Peptidase M41"/>
    <property type="match status" value="1"/>
</dbReference>
<dbReference type="EMBL" id="QKZQ01000006">
    <property type="protein sequence ID" value="PZX45512.1"/>
    <property type="molecule type" value="Genomic_DNA"/>
</dbReference>
<proteinExistence type="predicted"/>
<accession>A0A2W7S4V7</accession>
<dbReference type="SUPFAM" id="SSF140990">
    <property type="entry name" value="FtsH protease domain-like"/>
    <property type="match status" value="1"/>
</dbReference>
<gene>
    <name evidence="2" type="ORF">LY56_01535</name>
</gene>
<dbReference type="STRING" id="121821.GCA_001870675_00945"/>
<dbReference type="GO" id="GO:0006508">
    <property type="term" value="P:proteolysis"/>
    <property type="evidence" value="ECO:0007669"/>
    <property type="project" value="InterPro"/>
</dbReference>
<comment type="caution">
    <text evidence="2">The sequence shown here is derived from an EMBL/GenBank/DDBJ whole genome shotgun (WGS) entry which is preliminary data.</text>
</comment>
<feature type="non-terminal residue" evidence="2">
    <location>
        <position position="1"/>
    </location>
</feature>
<organism evidence="2 3">
    <name type="scientific">Roseinatronobacter thiooxidans</name>
    <dbReference type="NCBI Taxonomy" id="121821"/>
    <lineage>
        <taxon>Bacteria</taxon>
        <taxon>Pseudomonadati</taxon>
        <taxon>Pseudomonadota</taxon>
        <taxon>Alphaproteobacteria</taxon>
        <taxon>Rhodobacterales</taxon>
        <taxon>Paracoccaceae</taxon>
        <taxon>Roseinatronobacter</taxon>
    </lineage>
</organism>
<dbReference type="GO" id="GO:0004176">
    <property type="term" value="F:ATP-dependent peptidase activity"/>
    <property type="evidence" value="ECO:0007669"/>
    <property type="project" value="InterPro"/>
</dbReference>
<evidence type="ECO:0000256" key="1">
    <source>
        <dbReference type="SAM" id="MobiDB-lite"/>
    </source>
</evidence>
<dbReference type="Proteomes" id="UP000249364">
    <property type="component" value="Unassembled WGS sequence"/>
</dbReference>
<dbReference type="InterPro" id="IPR037219">
    <property type="entry name" value="Peptidase_M41-like"/>
</dbReference>
<name>A0A2W7S4V7_9RHOB</name>
<sequence>GRGAEILIFGEPSGGAGGDANSDLARATQTAAALELSWGLGHELIWLGDPEVVLARLRAEPVLRARVEARLQAAQARALRIVEANRPVLEEMAAALVRTGLLTGPELEGLVAKVVPDAAAGPVPGQTPLAQTTGAPLPPAPVEENSRATGDVVSPSDGQAGHPEARLLTITPEQANARTAHEVRTGPDRADNTNTPPDPDIVRPFAA</sequence>
<evidence type="ECO:0000313" key="3">
    <source>
        <dbReference type="Proteomes" id="UP000249364"/>
    </source>
</evidence>
<evidence type="ECO:0008006" key="4">
    <source>
        <dbReference type="Google" id="ProtNLM"/>
    </source>
</evidence>
<reference evidence="2 3" key="1">
    <citation type="submission" date="2018-06" db="EMBL/GenBank/DDBJ databases">
        <title>Genomic Encyclopedia of Archaeal and Bacterial Type Strains, Phase II (KMG-II): from individual species to whole genera.</title>
        <authorList>
            <person name="Goeker M."/>
        </authorList>
    </citation>
    <scope>NUCLEOTIDE SEQUENCE [LARGE SCALE GENOMIC DNA]</scope>
    <source>
        <strain evidence="2 3">DSM 13087</strain>
    </source>
</reference>
<feature type="region of interest" description="Disordered" evidence="1">
    <location>
        <begin position="122"/>
        <end position="207"/>
    </location>
</feature>
<dbReference type="GO" id="GO:0004222">
    <property type="term" value="F:metalloendopeptidase activity"/>
    <property type="evidence" value="ECO:0007669"/>
    <property type="project" value="InterPro"/>
</dbReference>
<feature type="compositionally biased region" description="Basic and acidic residues" evidence="1">
    <location>
        <begin position="179"/>
        <end position="191"/>
    </location>
</feature>
<keyword evidence="3" id="KW-1185">Reference proteome</keyword>
<dbReference type="AlphaFoldDB" id="A0A2W7S4V7"/>
<evidence type="ECO:0000313" key="2">
    <source>
        <dbReference type="EMBL" id="PZX45512.1"/>
    </source>
</evidence>